<keyword evidence="6" id="KW-0406">Ion transport</keyword>
<comment type="similarity">
    <text evidence="2">Belongs to the porin LamB (TC 1.B.3) family.</text>
</comment>
<reference evidence="11" key="1">
    <citation type="journal article" date="2024" name="Int. J. Syst. Evol. Microbiol.">
        <title>Pectobacterium araliae sp. nov., a pathogen causing bacterial soft rot of Japanese angelica tree in Japan.</title>
        <authorList>
            <person name="Sawada H."/>
            <person name="Someya N."/>
            <person name="Morohoshi T."/>
            <person name="Ono M."/>
            <person name="Satou M."/>
        </authorList>
    </citation>
    <scope>NUCLEOTIDE SEQUENCE [LARGE SCALE GENOMIC DNA]</scope>
    <source>
        <strain evidence="11">MAFF 302110</strain>
    </source>
</reference>
<dbReference type="Proteomes" id="UP001377830">
    <property type="component" value="Chromosome"/>
</dbReference>
<dbReference type="EMBL" id="AP028908">
    <property type="protein sequence ID" value="BES85673.1"/>
    <property type="molecule type" value="Genomic_DNA"/>
</dbReference>
<dbReference type="PANTHER" id="PTHR38762:SF1">
    <property type="entry name" value="CRYPTIC OUTER MEMBRANE PORIN BGLH-RELATED"/>
    <property type="match status" value="1"/>
</dbReference>
<accession>A0AAN0KJ65</accession>
<dbReference type="GO" id="GO:0015144">
    <property type="term" value="F:carbohydrate transmembrane transporter activity"/>
    <property type="evidence" value="ECO:0007669"/>
    <property type="project" value="TreeGrafter"/>
</dbReference>
<keyword evidence="3" id="KW-0813">Transport</keyword>
<dbReference type="Gene3D" id="2.40.170.10">
    <property type="entry name" value="Porin, LamB type"/>
    <property type="match status" value="1"/>
</dbReference>
<dbReference type="InterPro" id="IPR003192">
    <property type="entry name" value="Porin_LamB"/>
</dbReference>
<evidence type="ECO:0000256" key="5">
    <source>
        <dbReference type="ARBA" id="ARBA00022692"/>
    </source>
</evidence>
<dbReference type="RefSeq" id="WP_425606579.1">
    <property type="nucleotide sequence ID" value="NZ_AP028908.1"/>
</dbReference>
<dbReference type="GO" id="GO:0046930">
    <property type="term" value="C:pore complex"/>
    <property type="evidence" value="ECO:0007669"/>
    <property type="project" value="UniProtKB-KW"/>
</dbReference>
<comment type="subcellular location">
    <subcellularLocation>
        <location evidence="1">Cell outer membrane</location>
        <topology evidence="1">Multi-pass membrane protein</topology>
    </subcellularLocation>
</comment>
<dbReference type="SUPFAM" id="SSF56935">
    <property type="entry name" value="Porins"/>
    <property type="match status" value="1"/>
</dbReference>
<evidence type="ECO:0000256" key="6">
    <source>
        <dbReference type="ARBA" id="ARBA00023065"/>
    </source>
</evidence>
<evidence type="ECO:0000256" key="3">
    <source>
        <dbReference type="ARBA" id="ARBA00022448"/>
    </source>
</evidence>
<evidence type="ECO:0000256" key="8">
    <source>
        <dbReference type="ARBA" id="ARBA00023136"/>
    </source>
</evidence>
<dbReference type="GO" id="GO:0015774">
    <property type="term" value="P:polysaccharide transport"/>
    <property type="evidence" value="ECO:0007669"/>
    <property type="project" value="TreeGrafter"/>
</dbReference>
<dbReference type="GO" id="GO:0009279">
    <property type="term" value="C:cell outer membrane"/>
    <property type="evidence" value="ECO:0007669"/>
    <property type="project" value="UniProtKB-SubCell"/>
</dbReference>
<keyword evidence="9" id="KW-0998">Cell outer membrane</keyword>
<evidence type="ECO:0000313" key="10">
    <source>
        <dbReference type="EMBL" id="BES85673.1"/>
    </source>
</evidence>
<dbReference type="KEGG" id="parl:PEC302110_27700"/>
<evidence type="ECO:0000256" key="1">
    <source>
        <dbReference type="ARBA" id="ARBA00004571"/>
    </source>
</evidence>
<keyword evidence="11" id="KW-1185">Reference proteome</keyword>
<dbReference type="Pfam" id="PF02264">
    <property type="entry name" value="LamB"/>
    <property type="match status" value="1"/>
</dbReference>
<protein>
    <submittedName>
        <fullName evidence="10">Uncharacterized protein</fullName>
    </submittedName>
</protein>
<organism evidence="10 11">
    <name type="scientific">Pectobacterium araliae</name>
    <dbReference type="NCBI Taxonomy" id="3073862"/>
    <lineage>
        <taxon>Bacteria</taxon>
        <taxon>Pseudomonadati</taxon>
        <taxon>Pseudomonadota</taxon>
        <taxon>Gammaproteobacteria</taxon>
        <taxon>Enterobacterales</taxon>
        <taxon>Pectobacteriaceae</taxon>
        <taxon>Pectobacterium</taxon>
    </lineage>
</organism>
<dbReference type="InterPro" id="IPR036998">
    <property type="entry name" value="Porin_LamB_sf"/>
</dbReference>
<dbReference type="GO" id="GO:0006811">
    <property type="term" value="P:monoatomic ion transport"/>
    <property type="evidence" value="ECO:0007669"/>
    <property type="project" value="UniProtKB-KW"/>
</dbReference>
<keyword evidence="4" id="KW-1134">Transmembrane beta strand</keyword>
<proteinExistence type="inferred from homology"/>
<name>A0AAN0KJ65_9GAMM</name>
<sequence length="90" mass="10379">MGRLGNKDDTYGETQLGQQLYNENRKTFYFDSMISMFSNDSNDNETTKDDDAEFGLRQLNLQAKGFVPKPRLANSRKRASCRIWCKSVTN</sequence>
<evidence type="ECO:0000313" key="11">
    <source>
        <dbReference type="Proteomes" id="UP001377830"/>
    </source>
</evidence>
<gene>
    <name evidence="10" type="ORF">PEC302110_27700</name>
</gene>
<dbReference type="GO" id="GO:0015288">
    <property type="term" value="F:porin activity"/>
    <property type="evidence" value="ECO:0007669"/>
    <property type="project" value="UniProtKB-KW"/>
</dbReference>
<evidence type="ECO:0000256" key="9">
    <source>
        <dbReference type="ARBA" id="ARBA00023237"/>
    </source>
</evidence>
<keyword evidence="8" id="KW-0472">Membrane</keyword>
<dbReference type="AlphaFoldDB" id="A0AAN0KJ65"/>
<evidence type="ECO:0000256" key="7">
    <source>
        <dbReference type="ARBA" id="ARBA00023114"/>
    </source>
</evidence>
<dbReference type="PANTHER" id="PTHR38762">
    <property type="entry name" value="CRYPTIC OUTER MEMBRANE PORIN BGLH-RELATED"/>
    <property type="match status" value="1"/>
</dbReference>
<keyword evidence="7" id="KW-0626">Porin</keyword>
<evidence type="ECO:0000256" key="4">
    <source>
        <dbReference type="ARBA" id="ARBA00022452"/>
    </source>
</evidence>
<keyword evidence="5" id="KW-0812">Transmembrane</keyword>
<dbReference type="InterPro" id="IPR050286">
    <property type="entry name" value="G_neg_Bact_CarbUptk_Porin"/>
</dbReference>
<evidence type="ECO:0000256" key="2">
    <source>
        <dbReference type="ARBA" id="ARBA00007055"/>
    </source>
</evidence>